<feature type="domain" description="DUF7087" evidence="3">
    <location>
        <begin position="96"/>
        <end position="226"/>
    </location>
</feature>
<dbReference type="PANTHER" id="PTHR36940">
    <property type="entry name" value="PROTEIN CBG20338"/>
    <property type="match status" value="1"/>
</dbReference>
<keyword evidence="4" id="KW-1185">Reference proteome</keyword>
<dbReference type="Proteomes" id="UP000046393">
    <property type="component" value="Unplaced"/>
</dbReference>
<feature type="transmembrane region" description="Helical" evidence="2">
    <location>
        <begin position="173"/>
        <end position="191"/>
    </location>
</feature>
<sequence>MYICLRTFEKLNGTMMDTTILPDVNTVRDRKHHKPHYDLIEDEGIDSDLSGNSSSSEQITTPPEEEKIAGDEPRFVYQTVAAVCSEKPCHISFGSSFPTVIYQLRSLQLISVIVQMCVLYMESDRMGFTALLPFLLNILNFYHVGKRLYQNIDGRFDLQQIFRVTSYLLKMRYCYEVFGGLFFSTLAFFTIGEIPSTLSSLLYTISKTTTLLASLVVFIAEVYEVVMLKLGQRPHLLSKQL</sequence>
<dbReference type="Pfam" id="PF23346">
    <property type="entry name" value="DUF7087"/>
    <property type="match status" value="1"/>
</dbReference>
<reference evidence="5" key="1">
    <citation type="submission" date="2017-02" db="UniProtKB">
        <authorList>
            <consortium name="WormBaseParasite"/>
        </authorList>
    </citation>
    <scope>IDENTIFICATION</scope>
</reference>
<feature type="region of interest" description="Disordered" evidence="1">
    <location>
        <begin position="43"/>
        <end position="66"/>
    </location>
</feature>
<organism evidence="4 5">
    <name type="scientific">Syphacia muris</name>
    <dbReference type="NCBI Taxonomy" id="451379"/>
    <lineage>
        <taxon>Eukaryota</taxon>
        <taxon>Metazoa</taxon>
        <taxon>Ecdysozoa</taxon>
        <taxon>Nematoda</taxon>
        <taxon>Chromadorea</taxon>
        <taxon>Rhabditida</taxon>
        <taxon>Spirurina</taxon>
        <taxon>Oxyuridomorpha</taxon>
        <taxon>Oxyuroidea</taxon>
        <taxon>Oxyuridae</taxon>
        <taxon>Syphacia</taxon>
    </lineage>
</organism>
<feature type="transmembrane region" description="Helical" evidence="2">
    <location>
        <begin position="127"/>
        <end position="145"/>
    </location>
</feature>
<feature type="compositionally biased region" description="Low complexity" evidence="1">
    <location>
        <begin position="47"/>
        <end position="56"/>
    </location>
</feature>
<evidence type="ECO:0000313" key="5">
    <source>
        <dbReference type="WBParaSite" id="SMUV_0000087201-mRNA-1"/>
    </source>
</evidence>
<accession>A0A0N5A9R8</accession>
<keyword evidence="2" id="KW-1133">Transmembrane helix</keyword>
<dbReference type="WBParaSite" id="SMUV_0000087201-mRNA-1">
    <property type="protein sequence ID" value="SMUV_0000087201-mRNA-1"/>
    <property type="gene ID" value="SMUV_0000087201"/>
</dbReference>
<name>A0A0N5A9R8_9BILA</name>
<keyword evidence="2" id="KW-0812">Transmembrane</keyword>
<evidence type="ECO:0000256" key="2">
    <source>
        <dbReference type="SAM" id="Phobius"/>
    </source>
</evidence>
<evidence type="ECO:0000256" key="1">
    <source>
        <dbReference type="SAM" id="MobiDB-lite"/>
    </source>
</evidence>
<dbReference type="PANTHER" id="PTHR36940:SF1">
    <property type="entry name" value="DUF3278 DOMAIN-CONTAINING PROTEIN"/>
    <property type="match status" value="1"/>
</dbReference>
<evidence type="ECO:0000259" key="3">
    <source>
        <dbReference type="Pfam" id="PF23346"/>
    </source>
</evidence>
<keyword evidence="2" id="KW-0472">Membrane</keyword>
<dbReference type="AlphaFoldDB" id="A0A0N5A9R8"/>
<protein>
    <submittedName>
        <fullName evidence="5">Pecanex-like protein</fullName>
    </submittedName>
</protein>
<proteinExistence type="predicted"/>
<feature type="transmembrane region" description="Helical" evidence="2">
    <location>
        <begin position="211"/>
        <end position="231"/>
    </location>
</feature>
<evidence type="ECO:0000313" key="4">
    <source>
        <dbReference type="Proteomes" id="UP000046393"/>
    </source>
</evidence>
<dbReference type="InterPro" id="IPR055514">
    <property type="entry name" value="DUF7087"/>
</dbReference>